<evidence type="ECO:0000256" key="14">
    <source>
        <dbReference type="ARBA" id="ARBA00055511"/>
    </source>
</evidence>
<evidence type="ECO:0000256" key="16">
    <source>
        <dbReference type="ARBA" id="ARBA00072281"/>
    </source>
</evidence>
<evidence type="ECO:0000256" key="8">
    <source>
        <dbReference type="ARBA" id="ARBA00022741"/>
    </source>
</evidence>
<evidence type="ECO:0000256" key="15">
    <source>
        <dbReference type="ARBA" id="ARBA00061441"/>
    </source>
</evidence>
<name>A0A7K6ML90_PANBI</name>
<proteinExistence type="inferred from homology"/>
<evidence type="ECO:0000256" key="3">
    <source>
        <dbReference type="ARBA" id="ARBA00004496"/>
    </source>
</evidence>
<organism evidence="19 20">
    <name type="scientific">Panurus biarmicus</name>
    <name type="common">Bearded tit</name>
    <dbReference type="NCBI Taxonomy" id="181101"/>
    <lineage>
        <taxon>Eukaryota</taxon>
        <taxon>Metazoa</taxon>
        <taxon>Chordata</taxon>
        <taxon>Craniata</taxon>
        <taxon>Vertebrata</taxon>
        <taxon>Euteleostomi</taxon>
        <taxon>Archelosauria</taxon>
        <taxon>Archosauria</taxon>
        <taxon>Dinosauria</taxon>
        <taxon>Saurischia</taxon>
        <taxon>Theropoda</taxon>
        <taxon>Coelurosauria</taxon>
        <taxon>Aves</taxon>
        <taxon>Neognathae</taxon>
        <taxon>Neoaves</taxon>
        <taxon>Telluraves</taxon>
        <taxon>Australaves</taxon>
        <taxon>Passeriformes</taxon>
        <taxon>Sylvioidea</taxon>
        <taxon>Sylviidae</taxon>
        <taxon>Sylviidae incertae sedis</taxon>
        <taxon>Panurus</taxon>
    </lineage>
</organism>
<keyword evidence="9" id="KW-0378">Hydrolase</keyword>
<evidence type="ECO:0000256" key="9">
    <source>
        <dbReference type="ARBA" id="ARBA00022801"/>
    </source>
</evidence>
<dbReference type="Pfam" id="PF13604">
    <property type="entry name" value="AAA_30"/>
    <property type="match status" value="1"/>
</dbReference>
<evidence type="ECO:0000313" key="20">
    <source>
        <dbReference type="Proteomes" id="UP000545574"/>
    </source>
</evidence>
<feature type="domain" description="DNA helicase B winged helix" evidence="18">
    <location>
        <begin position="244"/>
        <end position="353"/>
    </location>
</feature>
<dbReference type="SUPFAM" id="SSF52540">
    <property type="entry name" value="P-loop containing nucleoside triphosphate hydrolases"/>
    <property type="match status" value="2"/>
</dbReference>
<dbReference type="GO" id="GO:0005634">
    <property type="term" value="C:nucleus"/>
    <property type="evidence" value="ECO:0007669"/>
    <property type="project" value="UniProtKB-SubCell"/>
</dbReference>
<evidence type="ECO:0000256" key="7">
    <source>
        <dbReference type="ARBA" id="ARBA00022553"/>
    </source>
</evidence>
<keyword evidence="7" id="KW-0597">Phosphoprotein</keyword>
<evidence type="ECO:0000256" key="5">
    <source>
        <dbReference type="ARBA" id="ARBA00022454"/>
    </source>
</evidence>
<evidence type="ECO:0000256" key="4">
    <source>
        <dbReference type="ARBA" id="ARBA00012551"/>
    </source>
</evidence>
<accession>A0A7K6ML90</accession>
<evidence type="ECO:0000259" key="18">
    <source>
        <dbReference type="Pfam" id="PF25894"/>
    </source>
</evidence>
<keyword evidence="20" id="KW-1185">Reference proteome</keyword>
<evidence type="ECO:0000256" key="1">
    <source>
        <dbReference type="ARBA" id="ARBA00004123"/>
    </source>
</evidence>
<dbReference type="Gene3D" id="2.30.30.940">
    <property type="match status" value="1"/>
</dbReference>
<dbReference type="GO" id="GO:0005694">
    <property type="term" value="C:chromosome"/>
    <property type="evidence" value="ECO:0007669"/>
    <property type="project" value="UniProtKB-SubCell"/>
</dbReference>
<dbReference type="EMBL" id="VZRT01001738">
    <property type="protein sequence ID" value="NWW37342.1"/>
    <property type="molecule type" value="Genomic_DNA"/>
</dbReference>
<dbReference type="Pfam" id="PF25894">
    <property type="entry name" value="WHD_HELB"/>
    <property type="match status" value="1"/>
</dbReference>
<sequence length="1031" mass="117106">MAETGGQRGAPLELWGHLLPLRDEAAGDEEESDEDFEEEPLSVDDALLEGTGQELSAALPPRCAVIIQECGTKKEYEVIGRFPLVDPWWKVNVKAKKMGSKYFVQGYPSYFLQTDVEENNRQVFSLFLKKCGVPEDWKTKFFAWLPMESVLSFSNLEETLEQFQVSQLQPRRIQRDTKDYDIFYYVLKSFAGKAVLAALAFPRILEFLPILLPRHFCCLLDKMSWQRETDMDGEEVADKMATKLDEMLKDEPWKLGFGRILYKELNLPYCEATWAAFCQCEHLLRKIPVLQRNALILYDQLKTHCRQMGHTYEDQDKLAQFVSKHMSIDHVWQSLEFLKDQDVVIREKKLVFLPHLYKSEKDIAMYVGGLLSNHTWKLDVDVKKILSISEAPRETVDNKMNTTQAHEMEENNPENHNGVNHFPGKEVGSMSGIQCEAEVDKDQVIAVTKICSNPVTIISGKGGCGKSTIVSCLFRHLKQMEIEVEAASKDFEEDLDASEEWNTFDHHCESENMYAKKTLNVLFTAPTGRATSLLREKTDLPAYTLHQIIYSFKSWMRSNPEYPWKFSGVTVLIVDEGSLVSVHILSVVLKLLCEHAQLAKLIILGDTRQLPSIDPGNMLADIFEGLKPRGFSVELRTNHRAESQLIVDNASRISHRQLPEFDEVLKVSAWNEEMPMPVPEKKFIFIALPAGGNCENLQTAIKILLKKGPGLEDAKQSQFIAFRRQDCDLINELCCQHYSNHLTRDHKNRLLFQTGDKIASTRNVYLKDLLAACSVIKGPKAQESRSGEITLNAEAGEEGKRLCNGDIFFITEDAEIDKQRLLTIRSTYGSTFTVSYKALKKLCHIKHAWARTIHTFQGSEERTVVYVVGNAGRQHWQHVYTAVTRGRCRVYVVAEELHLRRAVKNKEITRKTRLQKFLREAIAETNSCPKEMSSPLVKCWQSQELETQSVSVTGGAPDPPELQSDLVIQEGSSVLSEEQTGSLQRSPCKRQIPASADATKIPPVIEESPLGSSRLKNLTLGQQIPRKLFKS</sequence>
<dbReference type="Gene3D" id="3.40.50.300">
    <property type="entry name" value="P-loop containing nucleotide triphosphate hydrolases"/>
    <property type="match status" value="2"/>
</dbReference>
<dbReference type="EC" id="3.6.4.12" evidence="4"/>
<dbReference type="GO" id="GO:0006974">
    <property type="term" value="P:DNA damage response"/>
    <property type="evidence" value="ECO:0007669"/>
    <property type="project" value="UniProtKB-ARBA"/>
</dbReference>
<feature type="non-terminal residue" evidence="19">
    <location>
        <position position="1"/>
    </location>
</feature>
<evidence type="ECO:0000256" key="10">
    <source>
        <dbReference type="ARBA" id="ARBA00022806"/>
    </source>
</evidence>
<dbReference type="CDD" id="cd18809">
    <property type="entry name" value="SF1_C_RecD"/>
    <property type="match status" value="1"/>
</dbReference>
<dbReference type="GO" id="GO:0016787">
    <property type="term" value="F:hydrolase activity"/>
    <property type="evidence" value="ECO:0007669"/>
    <property type="project" value="UniProtKB-KW"/>
</dbReference>
<evidence type="ECO:0000256" key="17">
    <source>
        <dbReference type="SAM" id="MobiDB-lite"/>
    </source>
</evidence>
<dbReference type="Proteomes" id="UP000545574">
    <property type="component" value="Unassembled WGS sequence"/>
</dbReference>
<feature type="region of interest" description="Disordered" evidence="17">
    <location>
        <begin position="977"/>
        <end position="1011"/>
    </location>
</feature>
<evidence type="ECO:0000256" key="11">
    <source>
        <dbReference type="ARBA" id="ARBA00022840"/>
    </source>
</evidence>
<dbReference type="GO" id="GO:1903775">
    <property type="term" value="P:regulation of DNA double-strand break processing"/>
    <property type="evidence" value="ECO:0007669"/>
    <property type="project" value="UniProtKB-ARBA"/>
</dbReference>
<dbReference type="AlphaFoldDB" id="A0A7K6ML90"/>
<dbReference type="GO" id="GO:0006269">
    <property type="term" value="P:DNA replication, synthesis of primer"/>
    <property type="evidence" value="ECO:0007669"/>
    <property type="project" value="UniProtKB-ARBA"/>
</dbReference>
<reference evidence="19 20" key="1">
    <citation type="submission" date="2019-09" db="EMBL/GenBank/DDBJ databases">
        <title>Bird 10,000 Genomes (B10K) Project - Family phase.</title>
        <authorList>
            <person name="Zhang G."/>
        </authorList>
    </citation>
    <scope>NUCLEOTIDE SEQUENCE [LARGE SCALE GENOMIC DNA]</scope>
    <source>
        <strain evidence="19">B10K-DU-030-18</strain>
    </source>
</reference>
<comment type="function">
    <text evidence="14">5'-3' DNA helicase involved in DNA damage response by acting as an inhibitor of DNA end resection. Recruitment to single-stranded DNA (ssDNA) following DNA damage leads to inhibit the nucleases catalyzing resection, such as EXO1, BLM and DNA2, possibly via the 5'-3' ssDNA translocase activity of HELB. As cells approach S phase, DNA end resection is promoted by the nuclear export of HELB following phosphorylation. Acts independently of TP53BP1. Unwinds duplex DNA with 5'-3' polarity. Has single-strand DNA-dependent ATPase and DNA helicase activities. Prefers ATP and dATP as substrates. During S phase, may facilitate cellular recovery from replication stress.</text>
</comment>
<dbReference type="PANTHER" id="PTHR43788:SF6">
    <property type="entry name" value="DNA HELICASE B"/>
    <property type="match status" value="1"/>
</dbReference>
<feature type="non-terminal residue" evidence="19">
    <location>
        <position position="1031"/>
    </location>
</feature>
<keyword evidence="8" id="KW-0547">Nucleotide-binding</keyword>
<keyword evidence="11" id="KW-0067">ATP-binding</keyword>
<keyword evidence="6" id="KW-0963">Cytoplasm</keyword>
<dbReference type="PANTHER" id="PTHR43788">
    <property type="entry name" value="DNA2/NAM7 HELICASE FAMILY MEMBER"/>
    <property type="match status" value="1"/>
</dbReference>
<comment type="catalytic activity">
    <reaction evidence="13">
        <text>ATP + H2O = ADP + phosphate + H(+)</text>
        <dbReference type="Rhea" id="RHEA:13065"/>
        <dbReference type="ChEBI" id="CHEBI:15377"/>
        <dbReference type="ChEBI" id="CHEBI:15378"/>
        <dbReference type="ChEBI" id="CHEBI:30616"/>
        <dbReference type="ChEBI" id="CHEBI:43474"/>
        <dbReference type="ChEBI" id="CHEBI:456216"/>
        <dbReference type="EC" id="3.6.4.12"/>
    </reaction>
</comment>
<dbReference type="InterPro" id="IPR050534">
    <property type="entry name" value="Coronavir_polyprotein_1ab"/>
</dbReference>
<dbReference type="FunFam" id="3.40.50.300:FF:001523">
    <property type="entry name" value="Helicase (DNA) B"/>
    <property type="match status" value="1"/>
</dbReference>
<comment type="caution">
    <text evidence="19">The sequence shown here is derived from an EMBL/GenBank/DDBJ whole genome shotgun (WGS) entry which is preliminary data.</text>
</comment>
<evidence type="ECO:0000256" key="13">
    <source>
        <dbReference type="ARBA" id="ARBA00047995"/>
    </source>
</evidence>
<comment type="subcellular location">
    <subcellularLocation>
        <location evidence="2">Chromosome</location>
    </subcellularLocation>
    <subcellularLocation>
        <location evidence="3">Cytoplasm</location>
    </subcellularLocation>
    <subcellularLocation>
        <location evidence="1">Nucleus</location>
    </subcellularLocation>
</comment>
<dbReference type="GO" id="GO:0005737">
    <property type="term" value="C:cytoplasm"/>
    <property type="evidence" value="ECO:0007669"/>
    <property type="project" value="UniProtKB-SubCell"/>
</dbReference>
<dbReference type="InterPro" id="IPR027417">
    <property type="entry name" value="P-loop_NTPase"/>
</dbReference>
<gene>
    <name evidence="19" type="primary">Helb</name>
    <name evidence="19" type="ORF">PANBIA_R01322</name>
</gene>
<dbReference type="GO" id="GO:0017116">
    <property type="term" value="F:single-stranded DNA helicase activity"/>
    <property type="evidence" value="ECO:0007669"/>
    <property type="project" value="TreeGrafter"/>
</dbReference>
<evidence type="ECO:0000256" key="12">
    <source>
        <dbReference type="ARBA" id="ARBA00023242"/>
    </source>
</evidence>
<dbReference type="CDD" id="cd17933">
    <property type="entry name" value="DEXSc_RecD-like"/>
    <property type="match status" value="1"/>
</dbReference>
<dbReference type="InterPro" id="IPR058839">
    <property type="entry name" value="WHD_HELB"/>
</dbReference>
<evidence type="ECO:0000313" key="19">
    <source>
        <dbReference type="EMBL" id="NWW37342.1"/>
    </source>
</evidence>
<keyword evidence="5" id="KW-0158">Chromosome</keyword>
<comment type="similarity">
    <text evidence="15">Belongs to the RecD family. HELB subfamily.</text>
</comment>
<evidence type="ECO:0000256" key="6">
    <source>
        <dbReference type="ARBA" id="ARBA00022490"/>
    </source>
</evidence>
<dbReference type="GO" id="GO:2000042">
    <property type="term" value="P:negative regulation of double-strand break repair via homologous recombination"/>
    <property type="evidence" value="ECO:0007669"/>
    <property type="project" value="UniProtKB-ARBA"/>
</dbReference>
<keyword evidence="10 19" id="KW-0347">Helicase</keyword>
<keyword evidence="12" id="KW-0539">Nucleus</keyword>
<dbReference type="GO" id="GO:0005524">
    <property type="term" value="F:ATP binding"/>
    <property type="evidence" value="ECO:0007669"/>
    <property type="project" value="UniProtKB-KW"/>
</dbReference>
<evidence type="ECO:0000256" key="2">
    <source>
        <dbReference type="ARBA" id="ARBA00004286"/>
    </source>
</evidence>
<protein>
    <recommendedName>
        <fullName evidence="16">DNA helicase B</fullName>
        <ecNumber evidence="4">3.6.4.12</ecNumber>
    </recommendedName>
</protein>